<dbReference type="EMBL" id="PQIB02000013">
    <property type="protein sequence ID" value="RLM74936.1"/>
    <property type="molecule type" value="Genomic_DNA"/>
</dbReference>
<dbReference type="PANTHER" id="PTHR46344">
    <property type="entry name" value="OS02G0202900 PROTEIN"/>
    <property type="match status" value="1"/>
</dbReference>
<dbReference type="Gene3D" id="2.120.10.80">
    <property type="entry name" value="Kelch-type beta propeller"/>
    <property type="match status" value="1"/>
</dbReference>
<keyword evidence="1" id="KW-0880">Kelch repeat</keyword>
<proteinExistence type="predicted"/>
<comment type="caution">
    <text evidence="3">The sequence shown here is derived from an EMBL/GenBank/DDBJ whole genome shotgun (WGS) entry which is preliminary data.</text>
</comment>
<dbReference type="Pfam" id="PF01344">
    <property type="entry name" value="Kelch_1"/>
    <property type="match status" value="1"/>
</dbReference>
<dbReference type="InterPro" id="IPR006652">
    <property type="entry name" value="Kelch_1"/>
</dbReference>
<keyword evidence="4" id="KW-1185">Reference proteome</keyword>
<name>A0A3L6QBG8_PANMI</name>
<dbReference type="STRING" id="4540.A0A3L6QBG8"/>
<dbReference type="SUPFAM" id="SSF117281">
    <property type="entry name" value="Kelch motif"/>
    <property type="match status" value="1"/>
</dbReference>
<evidence type="ECO:0000256" key="2">
    <source>
        <dbReference type="ARBA" id="ARBA00022737"/>
    </source>
</evidence>
<accession>A0A3L6QBG8</accession>
<evidence type="ECO:0000256" key="1">
    <source>
        <dbReference type="ARBA" id="ARBA00022441"/>
    </source>
</evidence>
<keyword evidence="2" id="KW-0677">Repeat</keyword>
<gene>
    <name evidence="3" type="ORF">C2845_PM15G05770</name>
</gene>
<dbReference type="PANTHER" id="PTHR46344:SF11">
    <property type="entry name" value="OS04G0380300 PROTEIN"/>
    <property type="match status" value="1"/>
</dbReference>
<evidence type="ECO:0000313" key="4">
    <source>
        <dbReference type="Proteomes" id="UP000275267"/>
    </source>
</evidence>
<evidence type="ECO:0000313" key="3">
    <source>
        <dbReference type="EMBL" id="RLM74936.1"/>
    </source>
</evidence>
<dbReference type="Proteomes" id="UP000275267">
    <property type="component" value="Unassembled WGS sequence"/>
</dbReference>
<sequence length="99" mass="10847">MGSVSKSWMVFIGSREFIAVPKEVGKLEEWIYVLTVGAGGQGSRWEPPHISHFACAEVNGVIYAAGGFVYDGDSLSNVEAYNPQQNKWILIQLIPFGSI</sequence>
<protein>
    <submittedName>
        <fullName evidence="3">F-box/kelch-repeat protein</fullName>
    </submittedName>
</protein>
<reference evidence="4" key="1">
    <citation type="journal article" date="2019" name="Nat. Commun.">
        <title>The genome of broomcorn millet.</title>
        <authorList>
            <person name="Zou C."/>
            <person name="Miki D."/>
            <person name="Li D."/>
            <person name="Tang Q."/>
            <person name="Xiao L."/>
            <person name="Rajput S."/>
            <person name="Deng P."/>
            <person name="Jia W."/>
            <person name="Huang R."/>
            <person name="Zhang M."/>
            <person name="Sun Y."/>
            <person name="Hu J."/>
            <person name="Fu X."/>
            <person name="Schnable P.S."/>
            <person name="Li F."/>
            <person name="Zhang H."/>
            <person name="Feng B."/>
            <person name="Zhu X."/>
            <person name="Liu R."/>
            <person name="Schnable J.C."/>
            <person name="Zhu J.-K."/>
            <person name="Zhang H."/>
        </authorList>
    </citation>
    <scope>NUCLEOTIDE SEQUENCE [LARGE SCALE GENOMIC DNA]</scope>
</reference>
<dbReference type="AlphaFoldDB" id="A0A3L6QBG8"/>
<organism evidence="3 4">
    <name type="scientific">Panicum miliaceum</name>
    <name type="common">Proso millet</name>
    <name type="synonym">Broomcorn millet</name>
    <dbReference type="NCBI Taxonomy" id="4540"/>
    <lineage>
        <taxon>Eukaryota</taxon>
        <taxon>Viridiplantae</taxon>
        <taxon>Streptophyta</taxon>
        <taxon>Embryophyta</taxon>
        <taxon>Tracheophyta</taxon>
        <taxon>Spermatophyta</taxon>
        <taxon>Magnoliopsida</taxon>
        <taxon>Liliopsida</taxon>
        <taxon>Poales</taxon>
        <taxon>Poaceae</taxon>
        <taxon>PACMAD clade</taxon>
        <taxon>Panicoideae</taxon>
        <taxon>Panicodae</taxon>
        <taxon>Paniceae</taxon>
        <taxon>Panicinae</taxon>
        <taxon>Panicum</taxon>
        <taxon>Panicum sect. Panicum</taxon>
    </lineage>
</organism>
<dbReference type="InterPro" id="IPR015915">
    <property type="entry name" value="Kelch-typ_b-propeller"/>
</dbReference>
<dbReference type="OrthoDB" id="45365at2759"/>